<evidence type="ECO:0000313" key="3">
    <source>
        <dbReference type="Proteomes" id="UP000001194"/>
    </source>
</evidence>
<organism evidence="3">
    <name type="scientific">Laccaria bicolor (strain S238N-H82 / ATCC MYA-4686)</name>
    <name type="common">Bicoloured deceiver</name>
    <name type="synonym">Laccaria laccata var. bicolor</name>
    <dbReference type="NCBI Taxonomy" id="486041"/>
    <lineage>
        <taxon>Eukaryota</taxon>
        <taxon>Fungi</taxon>
        <taxon>Dikarya</taxon>
        <taxon>Basidiomycota</taxon>
        <taxon>Agaricomycotina</taxon>
        <taxon>Agaricomycetes</taxon>
        <taxon>Agaricomycetidae</taxon>
        <taxon>Agaricales</taxon>
        <taxon>Agaricineae</taxon>
        <taxon>Hydnangiaceae</taxon>
        <taxon>Laccaria</taxon>
    </lineage>
</organism>
<proteinExistence type="predicted"/>
<reference evidence="2 3" key="1">
    <citation type="journal article" date="2008" name="Nature">
        <title>The genome of Laccaria bicolor provides insights into mycorrhizal symbiosis.</title>
        <authorList>
            <person name="Martin F."/>
            <person name="Aerts A."/>
            <person name="Ahren D."/>
            <person name="Brun A."/>
            <person name="Danchin E.G.J."/>
            <person name="Duchaussoy F."/>
            <person name="Gibon J."/>
            <person name="Kohler A."/>
            <person name="Lindquist E."/>
            <person name="Pereda V."/>
            <person name="Salamov A."/>
            <person name="Shapiro H.J."/>
            <person name="Wuyts J."/>
            <person name="Blaudez D."/>
            <person name="Buee M."/>
            <person name="Brokstein P."/>
            <person name="Canbaeck B."/>
            <person name="Cohen D."/>
            <person name="Courty P.E."/>
            <person name="Coutinho P.M."/>
            <person name="Delaruelle C."/>
            <person name="Detter J.C."/>
            <person name="Deveau A."/>
            <person name="DiFazio S."/>
            <person name="Duplessis S."/>
            <person name="Fraissinet-Tachet L."/>
            <person name="Lucic E."/>
            <person name="Frey-Klett P."/>
            <person name="Fourrey C."/>
            <person name="Feussner I."/>
            <person name="Gay G."/>
            <person name="Grimwood J."/>
            <person name="Hoegger P.J."/>
            <person name="Jain P."/>
            <person name="Kilaru S."/>
            <person name="Labbe J."/>
            <person name="Lin Y.C."/>
            <person name="Legue V."/>
            <person name="Le Tacon F."/>
            <person name="Marmeisse R."/>
            <person name="Melayah D."/>
            <person name="Montanini B."/>
            <person name="Muratet M."/>
            <person name="Nehls U."/>
            <person name="Niculita-Hirzel H."/>
            <person name="Oudot-Le Secq M.P."/>
            <person name="Peter M."/>
            <person name="Quesneville H."/>
            <person name="Rajashekar B."/>
            <person name="Reich M."/>
            <person name="Rouhier N."/>
            <person name="Schmutz J."/>
            <person name="Yin T."/>
            <person name="Chalot M."/>
            <person name="Henrissat B."/>
            <person name="Kuees U."/>
            <person name="Lucas S."/>
            <person name="Van de Peer Y."/>
            <person name="Podila G.K."/>
            <person name="Polle A."/>
            <person name="Pukkila P.J."/>
            <person name="Richardson P.M."/>
            <person name="Rouze P."/>
            <person name="Sanders I.R."/>
            <person name="Stajich J.E."/>
            <person name="Tunlid A."/>
            <person name="Tuskan G."/>
            <person name="Grigoriev I.V."/>
        </authorList>
    </citation>
    <scope>NUCLEOTIDE SEQUENCE [LARGE SCALE GENOMIC DNA]</scope>
    <source>
        <strain evidence="3">S238N-H82 / ATCC MYA-4686</strain>
    </source>
</reference>
<feature type="compositionally biased region" description="Low complexity" evidence="1">
    <location>
        <begin position="13"/>
        <end position="28"/>
    </location>
</feature>
<accession>B0D450</accession>
<protein>
    <submittedName>
        <fullName evidence="2">Predicted protein</fullName>
    </submittedName>
</protein>
<dbReference type="OrthoDB" id="27214at2759"/>
<keyword evidence="3" id="KW-1185">Reference proteome</keyword>
<dbReference type="RefSeq" id="XP_001878963.1">
    <property type="nucleotide sequence ID" value="XM_001878928.1"/>
</dbReference>
<dbReference type="EMBL" id="DS547097">
    <property type="protein sequence ID" value="EDR10513.1"/>
    <property type="molecule type" value="Genomic_DNA"/>
</dbReference>
<gene>
    <name evidence="2" type="ORF">LACBIDRAFT_316989</name>
</gene>
<dbReference type="AlphaFoldDB" id="B0D450"/>
<evidence type="ECO:0000256" key="1">
    <source>
        <dbReference type="SAM" id="MobiDB-lite"/>
    </source>
</evidence>
<dbReference type="InParanoid" id="B0D450"/>
<dbReference type="HOGENOM" id="CLU_2513006_0_0_1"/>
<dbReference type="Proteomes" id="UP000001194">
    <property type="component" value="Unassembled WGS sequence"/>
</dbReference>
<evidence type="ECO:0000313" key="2">
    <source>
        <dbReference type="EMBL" id="EDR10513.1"/>
    </source>
</evidence>
<sequence length="85" mass="9039">MEFEASSLRQTQASIGSGSRARGSSSSKIRIPRGISVIIAGTVSGNYLEHGVRINSVFTSYRISGTSFSQRLGNLAGPTDVEKTF</sequence>
<name>B0D450_LACBS</name>
<dbReference type="GeneID" id="6074683"/>
<dbReference type="KEGG" id="lbc:LACBIDRAFT_316989"/>
<feature type="region of interest" description="Disordered" evidence="1">
    <location>
        <begin position="1"/>
        <end position="28"/>
    </location>
</feature>